<proteinExistence type="predicted"/>
<reference evidence="3 4" key="1">
    <citation type="submission" date="2023-05" db="EMBL/GenBank/DDBJ databases">
        <title>Novel species of genus Flectobacillus isolated from stream in China.</title>
        <authorList>
            <person name="Lu H."/>
        </authorList>
    </citation>
    <scope>NUCLEOTIDE SEQUENCE [LARGE SCALE GENOMIC DNA]</scope>
    <source>
        <strain evidence="3 4">DC10W</strain>
    </source>
</reference>
<dbReference type="InterPro" id="IPR053145">
    <property type="entry name" value="AB_hydrolase_Est10"/>
</dbReference>
<dbReference type="PANTHER" id="PTHR43265:SF1">
    <property type="entry name" value="ESTERASE ESTD"/>
    <property type="match status" value="1"/>
</dbReference>
<sequence>MNKNKLLLLFLSIFHHQFLLAQTAKDLGLKEYSFQTKALGRVNFYVSDSLSHLKKPVLVFLDGSGNESLFTYRKAHDGQETKFSVMPFDFKKVSKSFHILLISKPHTPLFRKLSIDENTPEDSVYHKYLSAEWRIESASEALMILLKNYKVDKQKIVVMGYSEGAQVAPRLAVRNPNITHCMAFVGGGLNQLYDEVVRLRMQAESGQLSHQIATQKIDSLFMDFQKIYAKPNSTKDFWFGHTFKRWSSFTEIPNIDFYKQLKIPIYIAQGTADVNTSPLSADYLRLEFLRLGKNNLTFKSYSDCDHFFTNQNTGVNILDEVVEAAFNWLN</sequence>
<comment type="caution">
    <text evidence="3">The sequence shown here is derived from an EMBL/GenBank/DDBJ whole genome shotgun (WGS) entry which is preliminary data.</text>
</comment>
<evidence type="ECO:0000313" key="3">
    <source>
        <dbReference type="EMBL" id="MDI9864377.1"/>
    </source>
</evidence>
<dbReference type="RefSeq" id="WP_283369577.1">
    <property type="nucleotide sequence ID" value="NZ_JASHID010000005.1"/>
</dbReference>
<accession>A0ABT6YLA7</accession>
<gene>
    <name evidence="3" type="ORF">QM480_08570</name>
</gene>
<feature type="chain" id="PRO_5046037214" evidence="1">
    <location>
        <begin position="22"/>
        <end position="330"/>
    </location>
</feature>
<evidence type="ECO:0000259" key="2">
    <source>
        <dbReference type="Pfam" id="PF08840"/>
    </source>
</evidence>
<dbReference type="Pfam" id="PF08840">
    <property type="entry name" value="BAAT_C"/>
    <property type="match status" value="1"/>
</dbReference>
<dbReference type="InterPro" id="IPR014940">
    <property type="entry name" value="BAAT_C"/>
</dbReference>
<feature type="domain" description="BAAT/Acyl-CoA thioester hydrolase C-terminal" evidence="2">
    <location>
        <begin position="139"/>
        <end position="303"/>
    </location>
</feature>
<name>A0ABT6YLA7_9BACT</name>
<keyword evidence="1" id="KW-0732">Signal</keyword>
<keyword evidence="4" id="KW-1185">Reference proteome</keyword>
<keyword evidence="3" id="KW-0378">Hydrolase</keyword>
<evidence type="ECO:0000313" key="4">
    <source>
        <dbReference type="Proteomes" id="UP001236569"/>
    </source>
</evidence>
<feature type="signal peptide" evidence="1">
    <location>
        <begin position="1"/>
        <end position="21"/>
    </location>
</feature>
<organism evidence="3 4">
    <name type="scientific">Flectobacillus longus</name>
    <dbReference type="NCBI Taxonomy" id="2984207"/>
    <lineage>
        <taxon>Bacteria</taxon>
        <taxon>Pseudomonadati</taxon>
        <taxon>Bacteroidota</taxon>
        <taxon>Cytophagia</taxon>
        <taxon>Cytophagales</taxon>
        <taxon>Flectobacillaceae</taxon>
        <taxon>Flectobacillus</taxon>
    </lineage>
</organism>
<dbReference type="Proteomes" id="UP001236569">
    <property type="component" value="Unassembled WGS sequence"/>
</dbReference>
<dbReference type="GO" id="GO:0016787">
    <property type="term" value="F:hydrolase activity"/>
    <property type="evidence" value="ECO:0007669"/>
    <property type="project" value="UniProtKB-KW"/>
</dbReference>
<dbReference type="SUPFAM" id="SSF53474">
    <property type="entry name" value="alpha/beta-Hydrolases"/>
    <property type="match status" value="1"/>
</dbReference>
<dbReference type="Gene3D" id="3.40.50.1820">
    <property type="entry name" value="alpha/beta hydrolase"/>
    <property type="match status" value="1"/>
</dbReference>
<evidence type="ECO:0000256" key="1">
    <source>
        <dbReference type="SAM" id="SignalP"/>
    </source>
</evidence>
<protein>
    <submittedName>
        <fullName evidence="3">Acyl-CoA thioester hydrolase/BAAT C-terminal domain-containing protein</fullName>
    </submittedName>
</protein>
<dbReference type="PANTHER" id="PTHR43265">
    <property type="entry name" value="ESTERASE ESTD"/>
    <property type="match status" value="1"/>
</dbReference>
<dbReference type="InterPro" id="IPR029058">
    <property type="entry name" value="AB_hydrolase_fold"/>
</dbReference>
<dbReference type="EMBL" id="JASHID010000005">
    <property type="protein sequence ID" value="MDI9864377.1"/>
    <property type="molecule type" value="Genomic_DNA"/>
</dbReference>